<keyword evidence="4 8" id="KW-0554">One-carbon metabolism</keyword>
<dbReference type="SUPFAM" id="SSF53597">
    <property type="entry name" value="Dihydrofolate reductase-like"/>
    <property type="match status" value="1"/>
</dbReference>
<evidence type="ECO:0000256" key="1">
    <source>
        <dbReference type="ARBA" id="ARBA00004903"/>
    </source>
</evidence>
<evidence type="ECO:0000256" key="8">
    <source>
        <dbReference type="PIRNR" id="PIRNR000194"/>
    </source>
</evidence>
<evidence type="ECO:0000256" key="6">
    <source>
        <dbReference type="ARBA" id="ARBA00023002"/>
    </source>
</evidence>
<evidence type="ECO:0000256" key="3">
    <source>
        <dbReference type="ARBA" id="ARBA00012856"/>
    </source>
</evidence>
<dbReference type="Proteomes" id="UP001320148">
    <property type="component" value="Chromosome"/>
</dbReference>
<proteinExistence type="inferred from homology"/>
<dbReference type="PROSITE" id="PS51330">
    <property type="entry name" value="DHFR_2"/>
    <property type="match status" value="1"/>
</dbReference>
<keyword evidence="6 8" id="KW-0560">Oxidoreductase</keyword>
<keyword evidence="5 8" id="KW-0521">NADP</keyword>
<dbReference type="Pfam" id="PF00186">
    <property type="entry name" value="DHFR_1"/>
    <property type="match status" value="1"/>
</dbReference>
<keyword evidence="11" id="KW-1185">Reference proteome</keyword>
<comment type="pathway">
    <text evidence="1 8">Cofactor biosynthesis; tetrahydrofolate biosynthesis; 5,6,7,8-tetrahydrofolate from 7,8-dihydrofolate: step 1/1.</text>
</comment>
<dbReference type="EC" id="1.5.1.3" evidence="3 8"/>
<feature type="domain" description="DHFR" evidence="9">
    <location>
        <begin position="3"/>
        <end position="166"/>
    </location>
</feature>
<dbReference type="PANTHER" id="PTHR48069:SF3">
    <property type="entry name" value="DIHYDROFOLATE REDUCTASE"/>
    <property type="match status" value="1"/>
</dbReference>
<dbReference type="InterPro" id="IPR001796">
    <property type="entry name" value="DHFR_dom"/>
</dbReference>
<reference evidence="10 11" key="1">
    <citation type="submission" date="2021-02" db="EMBL/GenBank/DDBJ databases">
        <title>Complete genome of Desulfoluna sp. strain ASN36.</title>
        <authorList>
            <person name="Takahashi A."/>
            <person name="Kojima H."/>
            <person name="Fukui M."/>
        </authorList>
    </citation>
    <scope>NUCLEOTIDE SEQUENCE [LARGE SCALE GENOMIC DNA]</scope>
    <source>
        <strain evidence="10 11">ASN36</strain>
    </source>
</reference>
<dbReference type="EMBL" id="AP024488">
    <property type="protein sequence ID" value="BCS94991.1"/>
    <property type="molecule type" value="Genomic_DNA"/>
</dbReference>
<comment type="catalytic activity">
    <reaction evidence="8">
        <text>(6S)-5,6,7,8-tetrahydrofolate + NADP(+) = 7,8-dihydrofolate + NADPH + H(+)</text>
        <dbReference type="Rhea" id="RHEA:15009"/>
        <dbReference type="ChEBI" id="CHEBI:15378"/>
        <dbReference type="ChEBI" id="CHEBI:57451"/>
        <dbReference type="ChEBI" id="CHEBI:57453"/>
        <dbReference type="ChEBI" id="CHEBI:57783"/>
        <dbReference type="ChEBI" id="CHEBI:58349"/>
        <dbReference type="EC" id="1.5.1.3"/>
    </reaction>
</comment>
<accession>A0ABM7PD28</accession>
<dbReference type="CDD" id="cd00209">
    <property type="entry name" value="DHFR"/>
    <property type="match status" value="1"/>
</dbReference>
<evidence type="ECO:0000256" key="2">
    <source>
        <dbReference type="ARBA" id="ARBA00009539"/>
    </source>
</evidence>
<evidence type="ECO:0000313" key="10">
    <source>
        <dbReference type="EMBL" id="BCS94991.1"/>
    </source>
</evidence>
<name>A0ABM7PD28_9BACT</name>
<evidence type="ECO:0000259" key="9">
    <source>
        <dbReference type="PROSITE" id="PS51330"/>
    </source>
</evidence>
<dbReference type="PRINTS" id="PR00070">
    <property type="entry name" value="DHFR"/>
</dbReference>
<dbReference type="InterPro" id="IPR024072">
    <property type="entry name" value="DHFR-like_dom_sf"/>
</dbReference>
<gene>
    <name evidence="10" type="primary">dfrA</name>
    <name evidence="10" type="ORF">DSLASN_06230</name>
</gene>
<comment type="function">
    <text evidence="7 8">Key enzyme in folate metabolism. Catalyzes an essential reaction for de novo glycine and purine synthesis, and for DNA precursor synthesis.</text>
</comment>
<dbReference type="Gene3D" id="3.40.430.10">
    <property type="entry name" value="Dihydrofolate Reductase, subunit A"/>
    <property type="match status" value="1"/>
</dbReference>
<evidence type="ECO:0000256" key="4">
    <source>
        <dbReference type="ARBA" id="ARBA00022563"/>
    </source>
</evidence>
<organism evidence="10 11">
    <name type="scientific">Desulfoluna limicola</name>
    <dbReference type="NCBI Taxonomy" id="2810562"/>
    <lineage>
        <taxon>Bacteria</taxon>
        <taxon>Pseudomonadati</taxon>
        <taxon>Thermodesulfobacteriota</taxon>
        <taxon>Desulfobacteria</taxon>
        <taxon>Desulfobacterales</taxon>
        <taxon>Desulfolunaceae</taxon>
        <taxon>Desulfoluna</taxon>
    </lineage>
</organism>
<dbReference type="PIRSF" id="PIRSF000194">
    <property type="entry name" value="DHFR"/>
    <property type="match status" value="1"/>
</dbReference>
<dbReference type="InterPro" id="IPR012259">
    <property type="entry name" value="DHFR"/>
</dbReference>
<protein>
    <recommendedName>
        <fullName evidence="3 8">Dihydrofolate reductase</fullName>
        <ecNumber evidence="3 8">1.5.1.3</ecNumber>
    </recommendedName>
</protein>
<evidence type="ECO:0000256" key="5">
    <source>
        <dbReference type="ARBA" id="ARBA00022857"/>
    </source>
</evidence>
<comment type="similarity">
    <text evidence="2 8">Belongs to the dihydrofolate reductase family.</text>
</comment>
<dbReference type="PANTHER" id="PTHR48069">
    <property type="entry name" value="DIHYDROFOLATE REDUCTASE"/>
    <property type="match status" value="1"/>
</dbReference>
<sequence>MKEVHIIVAMGKQNEIGLDNDLLCHIKPDLAYFKRTTKDHIVIMGRKTFFSLPNGPLPYRDNIVITRNKAFSHEGVSVAGSIEETLEIAKSLDPANEKKVFVIGGASIYEQFLPIAAKLYVTHIFEEFEADVYFPAIGKEWVLESIDAKRENIEHAHQHMFAVYTKALES</sequence>
<evidence type="ECO:0000256" key="7">
    <source>
        <dbReference type="ARBA" id="ARBA00025067"/>
    </source>
</evidence>
<evidence type="ECO:0000313" key="11">
    <source>
        <dbReference type="Proteomes" id="UP001320148"/>
    </source>
</evidence>